<sequence>DPAKGIGSGPGHREPAGLRNGSGHRQASCLAILGLTRNPGVHPEGCHCWTPSRGGKPGAWPARKGQPSGPVSGPVPPCGAPIPLGGLPYPPPLPPACGLGVAVWSALGVRVVGMGTGAIRIRQYVEELPPRDPEGGVRIRTTLEVAKGKVLSWATQLEWLDPEEDRWVWVVRYDTAGGKGHRDRNRIAAHEPVPLPESPGKALNWAKRDLRSRAREYIEEPNRRGKALRFARALWGGPAGKPRAGGDPPRELRPGRPSPGRSRSRPPGHGEPTPPPGVEPGRGSPGPRPVPGGGAFGRGPAPGPGHPPGGSLAEEIHEALLLEEADQQGSWSSHGSGGQALGDPADGPQDDIHGVRAVPVDVGPEGVPDHPGIEAGAPRIPEPPGQAQGDLLHQAAAGTGFFPCQTGQEVAGAAVGRVYL</sequence>
<feature type="compositionally biased region" description="Low complexity" evidence="1">
    <location>
        <begin position="258"/>
        <end position="271"/>
    </location>
</feature>
<feature type="compositionally biased region" description="Gly residues" evidence="1">
    <location>
        <begin position="1"/>
        <end position="10"/>
    </location>
</feature>
<feature type="region of interest" description="Disordered" evidence="1">
    <location>
        <begin position="231"/>
        <end position="389"/>
    </location>
</feature>
<dbReference type="AlphaFoldDB" id="A9U796"/>
<organism>
    <name type="scientific">Physcomitrium patens</name>
    <name type="common">Spreading-leaved earth moss</name>
    <name type="synonym">Physcomitrella patens</name>
    <dbReference type="NCBI Taxonomy" id="3218"/>
    <lineage>
        <taxon>Eukaryota</taxon>
        <taxon>Viridiplantae</taxon>
        <taxon>Streptophyta</taxon>
        <taxon>Embryophyta</taxon>
        <taxon>Bryophyta</taxon>
        <taxon>Bryophytina</taxon>
        <taxon>Bryopsida</taxon>
        <taxon>Funariidae</taxon>
        <taxon>Funariales</taxon>
        <taxon>Funariaceae</taxon>
        <taxon>Physcomitrium</taxon>
    </lineage>
</organism>
<feature type="region of interest" description="Disordered" evidence="1">
    <location>
        <begin position="1"/>
        <end position="22"/>
    </location>
</feature>
<proteinExistence type="predicted"/>
<dbReference type="EMBL" id="DS546398">
    <property type="protein sequence ID" value="EDQ48457.1"/>
    <property type="molecule type" value="Genomic_DNA"/>
</dbReference>
<evidence type="ECO:0000256" key="1">
    <source>
        <dbReference type="SAM" id="MobiDB-lite"/>
    </source>
</evidence>
<protein>
    <submittedName>
        <fullName evidence="3">Predicted protein</fullName>
    </submittedName>
</protein>
<evidence type="ECO:0000259" key="2">
    <source>
        <dbReference type="Pfam" id="PF24839"/>
    </source>
</evidence>
<dbReference type="InterPro" id="IPR056135">
    <property type="entry name" value="DUF7718"/>
</dbReference>
<dbReference type="HOGENOM" id="CLU_1264452_0_0_1"/>
<feature type="non-terminal residue" evidence="3">
    <location>
        <position position="1"/>
    </location>
</feature>
<evidence type="ECO:0000313" key="3">
    <source>
        <dbReference type="EMBL" id="EDQ48457.1"/>
    </source>
</evidence>
<name>A9U796_PHYPA</name>
<gene>
    <name evidence="3" type="ORF">PHYPADRAFT_103782</name>
</gene>
<feature type="domain" description="DUF7718" evidence="2">
    <location>
        <begin position="124"/>
        <end position="220"/>
    </location>
</feature>
<dbReference type="Pfam" id="PF24839">
    <property type="entry name" value="DUF7718"/>
    <property type="match status" value="1"/>
</dbReference>
<reference evidence="3" key="1">
    <citation type="journal article" date="2008" name="Science">
        <title>The Physcomitrella genome reveals evolutionary insights into the conquest of land by plants.</title>
        <authorList>
            <person name="Rensing S."/>
            <person name="Lang D."/>
            <person name="Zimmer A."/>
            <person name="Terry A."/>
            <person name="Salamov A."/>
            <person name="Shapiro H."/>
            <person name="Nishiyama T."/>
            <person name="Perroud P.-F."/>
            <person name="Lindquist E."/>
            <person name="Kamisugi Y."/>
            <person name="Tanahashi T."/>
            <person name="Sakakibara K."/>
            <person name="Fujita T."/>
            <person name="Oishi K."/>
            <person name="Shin-I T."/>
            <person name="Kuroki Y."/>
            <person name="Toyoda A."/>
            <person name="Suzuki Y."/>
            <person name="Hashimoto A."/>
            <person name="Yamaguchi K."/>
            <person name="Sugano A."/>
            <person name="Kohara Y."/>
            <person name="Fujiyama A."/>
            <person name="Anterola A."/>
            <person name="Aoki S."/>
            <person name="Ashton N."/>
            <person name="Barbazuk W.B."/>
            <person name="Barker E."/>
            <person name="Bennetzen J."/>
            <person name="Bezanilla M."/>
            <person name="Blankenship R."/>
            <person name="Cho S.H."/>
            <person name="Dutcher S."/>
            <person name="Estelle M."/>
            <person name="Fawcett J.A."/>
            <person name="Gundlach H."/>
            <person name="Hanada K."/>
            <person name="Heyl A."/>
            <person name="Hicks K.A."/>
            <person name="Hugh J."/>
            <person name="Lohr M."/>
            <person name="Mayer K."/>
            <person name="Melkozernov A."/>
            <person name="Murata T."/>
            <person name="Nelson D."/>
            <person name="Pils B."/>
            <person name="Prigge M."/>
            <person name="Reiss B."/>
            <person name="Renner T."/>
            <person name="Rombauts S."/>
            <person name="Rushton P."/>
            <person name="Sanderfoot A."/>
            <person name="Schween G."/>
            <person name="Shiu S.-H."/>
            <person name="Stueber K."/>
            <person name="Theodoulou F.L."/>
            <person name="Tu H."/>
            <person name="Van de Peer Y."/>
            <person name="Verrier P.J."/>
            <person name="Waters E."/>
            <person name="Wood A."/>
            <person name="Yang L."/>
            <person name="Cove D."/>
            <person name="Cuming A."/>
            <person name="Hasebe M."/>
            <person name="Lucas S."/>
            <person name="Mishler D.B."/>
            <person name="Reski R."/>
            <person name="Grigoriev I."/>
            <person name="Quatrano R.S."/>
            <person name="Boore J.L."/>
        </authorList>
    </citation>
    <scope>NUCLEOTIDE SEQUENCE [LARGE SCALE GENOMIC DNA]</scope>
</reference>
<accession>A9U796</accession>